<accession>A0A6A6P990</accession>
<name>A0A6A6P990_9PEZI</name>
<evidence type="ECO:0000313" key="1">
    <source>
        <dbReference type="EMBL" id="KAF2460352.1"/>
    </source>
</evidence>
<reference evidence="1" key="1">
    <citation type="journal article" date="2020" name="Stud. Mycol.">
        <title>101 Dothideomycetes genomes: a test case for predicting lifestyles and emergence of pathogens.</title>
        <authorList>
            <person name="Haridas S."/>
            <person name="Albert R."/>
            <person name="Binder M."/>
            <person name="Bloem J."/>
            <person name="Labutti K."/>
            <person name="Salamov A."/>
            <person name="Andreopoulos B."/>
            <person name="Baker S."/>
            <person name="Barry K."/>
            <person name="Bills G."/>
            <person name="Bluhm B."/>
            <person name="Cannon C."/>
            <person name="Castanera R."/>
            <person name="Culley D."/>
            <person name="Daum C."/>
            <person name="Ezra D."/>
            <person name="Gonzalez J."/>
            <person name="Henrissat B."/>
            <person name="Kuo A."/>
            <person name="Liang C."/>
            <person name="Lipzen A."/>
            <person name="Lutzoni F."/>
            <person name="Magnuson J."/>
            <person name="Mondo S."/>
            <person name="Nolan M."/>
            <person name="Ohm R."/>
            <person name="Pangilinan J."/>
            <person name="Park H.-J."/>
            <person name="Ramirez L."/>
            <person name="Alfaro M."/>
            <person name="Sun H."/>
            <person name="Tritt A."/>
            <person name="Yoshinaga Y."/>
            <person name="Zwiers L.-H."/>
            <person name="Turgeon B."/>
            <person name="Goodwin S."/>
            <person name="Spatafora J."/>
            <person name="Crous P."/>
            <person name="Grigoriev I."/>
        </authorList>
    </citation>
    <scope>NUCLEOTIDE SEQUENCE</scope>
    <source>
        <strain evidence="1">ATCC 16933</strain>
    </source>
</reference>
<dbReference type="EMBL" id="MU001673">
    <property type="protein sequence ID" value="KAF2460352.1"/>
    <property type="molecule type" value="Genomic_DNA"/>
</dbReference>
<dbReference type="Proteomes" id="UP000799766">
    <property type="component" value="Unassembled WGS sequence"/>
</dbReference>
<gene>
    <name evidence="1" type="ORF">BDY21DRAFT_162639</name>
</gene>
<sequence length="194" mass="22230">MHVASHATLGSPFGHPADRATKIARFITKEIKKLFSFLFSSPRRWPEPHYSAANPIRCFCSHLLASGLAGPKHLNKNRVASAYLSRSQSQVWLVINLQWQLEPSFSPLAPWLRQLFIKRRLRRRPVVSSWRENWTGNTRAQQFPVLSHRSAHQDVTRRNEAISVIHTSAMKKSKETVLSLCKRAIYMKDPAHSA</sequence>
<organism evidence="1 2">
    <name type="scientific">Lineolata rhizophorae</name>
    <dbReference type="NCBI Taxonomy" id="578093"/>
    <lineage>
        <taxon>Eukaryota</taxon>
        <taxon>Fungi</taxon>
        <taxon>Dikarya</taxon>
        <taxon>Ascomycota</taxon>
        <taxon>Pezizomycotina</taxon>
        <taxon>Dothideomycetes</taxon>
        <taxon>Dothideomycetes incertae sedis</taxon>
        <taxon>Lineolatales</taxon>
        <taxon>Lineolataceae</taxon>
        <taxon>Lineolata</taxon>
    </lineage>
</organism>
<dbReference type="AlphaFoldDB" id="A0A6A6P990"/>
<protein>
    <submittedName>
        <fullName evidence="1">Uncharacterized protein</fullName>
    </submittedName>
</protein>
<evidence type="ECO:0000313" key="2">
    <source>
        <dbReference type="Proteomes" id="UP000799766"/>
    </source>
</evidence>
<keyword evidence="2" id="KW-1185">Reference proteome</keyword>
<proteinExistence type="predicted"/>